<dbReference type="PROSITE" id="PS00211">
    <property type="entry name" value="ABC_TRANSPORTER_1"/>
    <property type="match status" value="1"/>
</dbReference>
<evidence type="ECO:0000256" key="7">
    <source>
        <dbReference type="ARBA" id="ARBA00023136"/>
    </source>
</evidence>
<dbReference type="InterPro" id="IPR039421">
    <property type="entry name" value="Type_1_exporter"/>
</dbReference>
<feature type="domain" description="ABC transporter" evidence="9">
    <location>
        <begin position="387"/>
        <end position="621"/>
    </location>
</feature>
<keyword evidence="2" id="KW-0813">Transport</keyword>
<keyword evidence="11" id="KW-0378">Hydrolase</keyword>
<dbReference type="FunFam" id="3.40.50.300:FF:000287">
    <property type="entry name" value="Multidrug ABC transporter ATP-binding protein"/>
    <property type="match status" value="1"/>
</dbReference>
<accession>A0A0Q9YX70</accession>
<gene>
    <name evidence="11" type="ORF">HT99x_02233</name>
</gene>
<dbReference type="GO" id="GO:0016887">
    <property type="term" value="F:ATP hydrolysis activity"/>
    <property type="evidence" value="ECO:0007669"/>
    <property type="project" value="InterPro"/>
</dbReference>
<dbReference type="PANTHER" id="PTHR24221:SF654">
    <property type="entry name" value="ATP-BINDING CASSETTE SUB-FAMILY B MEMBER 6"/>
    <property type="match status" value="1"/>
</dbReference>
<dbReference type="InterPro" id="IPR003439">
    <property type="entry name" value="ABC_transporter-like_ATP-bd"/>
</dbReference>
<feature type="transmembrane region" description="Helical" evidence="8">
    <location>
        <begin position="183"/>
        <end position="203"/>
    </location>
</feature>
<feature type="transmembrane region" description="Helical" evidence="8">
    <location>
        <begin position="106"/>
        <end position="124"/>
    </location>
</feature>
<evidence type="ECO:0000256" key="5">
    <source>
        <dbReference type="ARBA" id="ARBA00022840"/>
    </source>
</evidence>
<dbReference type="STRING" id="295108.HT99x_02233"/>
<dbReference type="EMBL" id="LKAJ01000009">
    <property type="protein sequence ID" value="KRG20744.1"/>
    <property type="molecule type" value="Genomic_DNA"/>
</dbReference>
<comment type="subcellular location">
    <subcellularLocation>
        <location evidence="1">Cell membrane</location>
        <topology evidence="1">Multi-pass membrane protein</topology>
    </subcellularLocation>
</comment>
<keyword evidence="6 8" id="KW-1133">Transmembrane helix</keyword>
<dbReference type="PROSITE" id="PS50929">
    <property type="entry name" value="ABC_TM1F"/>
    <property type="match status" value="1"/>
</dbReference>
<keyword evidence="5 11" id="KW-0067">ATP-binding</keyword>
<dbReference type="PANTHER" id="PTHR24221">
    <property type="entry name" value="ATP-BINDING CASSETTE SUB-FAMILY B"/>
    <property type="match status" value="1"/>
</dbReference>
<dbReference type="PROSITE" id="PS50893">
    <property type="entry name" value="ABC_TRANSPORTER_2"/>
    <property type="match status" value="1"/>
</dbReference>
<evidence type="ECO:0000256" key="8">
    <source>
        <dbReference type="SAM" id="Phobius"/>
    </source>
</evidence>
<organism evidence="11">
    <name type="scientific">Candidatus Berkiella aquae</name>
    <dbReference type="NCBI Taxonomy" id="295108"/>
    <lineage>
        <taxon>Bacteria</taxon>
        <taxon>Pseudomonadati</taxon>
        <taxon>Pseudomonadota</taxon>
        <taxon>Gammaproteobacteria</taxon>
        <taxon>Candidatus Berkiellales</taxon>
        <taxon>Candidatus Berkiellaceae</taxon>
        <taxon>Candidatus Berkiella</taxon>
    </lineage>
</organism>
<name>A0A0Q9YX70_9GAMM</name>
<protein>
    <submittedName>
        <fullName evidence="11">Putative multidrug export ATP-binding/permease protein</fullName>
        <ecNumber evidence="11">3.6.3.-</ecNumber>
    </submittedName>
</protein>
<proteinExistence type="predicted"/>
<evidence type="ECO:0000256" key="6">
    <source>
        <dbReference type="ARBA" id="ARBA00022989"/>
    </source>
</evidence>
<dbReference type="InterPro" id="IPR003593">
    <property type="entry name" value="AAA+_ATPase"/>
</dbReference>
<feature type="domain" description="ABC transmembrane type-1" evidence="10">
    <location>
        <begin position="66"/>
        <end position="353"/>
    </location>
</feature>
<evidence type="ECO:0000313" key="11">
    <source>
        <dbReference type="EMBL" id="KRG20744.1"/>
    </source>
</evidence>
<feature type="transmembrane region" description="Helical" evidence="8">
    <location>
        <begin position="64"/>
        <end position="86"/>
    </location>
</feature>
<dbReference type="Pfam" id="PF00005">
    <property type="entry name" value="ABC_tran"/>
    <property type="match status" value="1"/>
</dbReference>
<dbReference type="EC" id="3.6.3.-" evidence="11"/>
<dbReference type="InterPro" id="IPR036640">
    <property type="entry name" value="ABC1_TM_sf"/>
</dbReference>
<dbReference type="Gene3D" id="3.40.50.300">
    <property type="entry name" value="P-loop containing nucleotide triphosphate hydrolases"/>
    <property type="match status" value="1"/>
</dbReference>
<dbReference type="InterPro" id="IPR027417">
    <property type="entry name" value="P-loop_NTPase"/>
</dbReference>
<evidence type="ECO:0000256" key="3">
    <source>
        <dbReference type="ARBA" id="ARBA00022692"/>
    </source>
</evidence>
<keyword evidence="7 8" id="KW-0472">Membrane</keyword>
<dbReference type="Pfam" id="PF00664">
    <property type="entry name" value="ABC_membrane"/>
    <property type="match status" value="1"/>
</dbReference>
<reference evidence="11" key="1">
    <citation type="submission" date="2015-09" db="EMBL/GenBank/DDBJ databases">
        <title>Draft Genome Sequences of Two Novel Amoeba-resistant Intranuclear Bacteria, Candidatus Berkiella cookevillensis and Candidatus Berkiella aquae.</title>
        <authorList>
            <person name="Mehari Y.T."/>
            <person name="Arivett B.A."/>
            <person name="Farone A.L."/>
            <person name="Gunderson J.H."/>
            <person name="Farone M.B."/>
        </authorList>
    </citation>
    <scope>NUCLEOTIDE SEQUENCE [LARGE SCALE GENOMIC DNA]</scope>
    <source>
        <strain evidence="11">HT99</strain>
    </source>
</reference>
<evidence type="ECO:0000259" key="9">
    <source>
        <dbReference type="PROSITE" id="PS50893"/>
    </source>
</evidence>
<comment type="caution">
    <text evidence="11">The sequence shown here is derived from an EMBL/GenBank/DDBJ whole genome shotgun (WGS) entry which is preliminary data.</text>
</comment>
<dbReference type="SMART" id="SM00382">
    <property type="entry name" value="AAA"/>
    <property type="match status" value="1"/>
</dbReference>
<dbReference type="InterPro" id="IPR017871">
    <property type="entry name" value="ABC_transporter-like_CS"/>
</dbReference>
<dbReference type="Gene3D" id="1.20.1560.10">
    <property type="entry name" value="ABC transporter type 1, transmembrane domain"/>
    <property type="match status" value="1"/>
</dbReference>
<evidence type="ECO:0000256" key="2">
    <source>
        <dbReference type="ARBA" id="ARBA00022448"/>
    </source>
</evidence>
<dbReference type="SUPFAM" id="SSF52540">
    <property type="entry name" value="P-loop containing nucleoside triphosphate hydrolases"/>
    <property type="match status" value="1"/>
</dbReference>
<dbReference type="GO" id="GO:0005886">
    <property type="term" value="C:plasma membrane"/>
    <property type="evidence" value="ECO:0007669"/>
    <property type="project" value="UniProtKB-SubCell"/>
</dbReference>
<dbReference type="PATRIC" id="fig|1590043.3.peg.2279"/>
<feature type="transmembrane region" description="Helical" evidence="8">
    <location>
        <begin position="209"/>
        <end position="229"/>
    </location>
</feature>
<dbReference type="GO" id="GO:0140359">
    <property type="term" value="F:ABC-type transporter activity"/>
    <property type="evidence" value="ECO:0007669"/>
    <property type="project" value="InterPro"/>
</dbReference>
<dbReference type="SUPFAM" id="SSF90123">
    <property type="entry name" value="ABC transporter transmembrane region"/>
    <property type="match status" value="1"/>
</dbReference>
<dbReference type="AlphaFoldDB" id="A0A0Q9YX70"/>
<evidence type="ECO:0000256" key="1">
    <source>
        <dbReference type="ARBA" id="ARBA00004651"/>
    </source>
</evidence>
<dbReference type="GO" id="GO:0005524">
    <property type="term" value="F:ATP binding"/>
    <property type="evidence" value="ECO:0007669"/>
    <property type="project" value="UniProtKB-KW"/>
</dbReference>
<sequence>MCMANYSGCLFKPYFNSVDMIHLETNYVPVFQESCMDPQLQINQNLPGKLFSFIWHYLKNKKSYLLFFLFCGLLGAIEMSLSPYLLKVIIDAVARYPENDQLYNALLIPVIIYISIPMVLNIFYRFNSYLQLLLYPEIKSSISKDMFSYLMHHSHTFFQNHFAGSLIKKISNMSDNVESVIRMLFELFIPRIFSILIASITLFAVVQPIFGIFLFVWALSFMSLSYLAAKGSEKISRELSETGAKVDGTMIDSISNVMAVKLYANLPQEISYIDKEIQQVVANDRRLQWRNLKINFGQGTGVTILIGTMILSLIYGRVNGTVSPGDFALVMMISLTFLDGVFRVGSDLQQFSKLIGTCNQALSFVRLPHEIKDAPGSSPIRIKHGEIKFENVNFQYIDNQLLFNSLNVTIHPGQNVGLVGYSGGGKSTFIKLILRLIEPQGGNILIDDQDIQKVALRSLRKQIATIPQDPELFHRTIMENIRFGRSDATDEEVIEAAKKAKCHEFISELPNQYECLVGERGVKLSGGQKQRISIARAFLKQAPILLLDEATSALDSITEDYIKESLHELMINKTTIAIAHRLSTLKDMDRILVFVDGKIVEDGSLETLLQNTNGHFYKLWSSQAEGFIAPDAPTF</sequence>
<dbReference type="GO" id="GO:0034040">
    <property type="term" value="F:ATPase-coupled lipid transmembrane transporter activity"/>
    <property type="evidence" value="ECO:0007669"/>
    <property type="project" value="TreeGrafter"/>
</dbReference>
<keyword evidence="3 8" id="KW-0812">Transmembrane</keyword>
<keyword evidence="4" id="KW-0547">Nucleotide-binding</keyword>
<evidence type="ECO:0000256" key="4">
    <source>
        <dbReference type="ARBA" id="ARBA00022741"/>
    </source>
</evidence>
<dbReference type="InterPro" id="IPR011527">
    <property type="entry name" value="ABC1_TM_dom"/>
</dbReference>
<evidence type="ECO:0000259" key="10">
    <source>
        <dbReference type="PROSITE" id="PS50929"/>
    </source>
</evidence>
<feature type="transmembrane region" description="Helical" evidence="8">
    <location>
        <begin position="294"/>
        <end position="315"/>
    </location>
</feature>